<dbReference type="EMBL" id="JADBJN010000002">
    <property type="protein sequence ID" value="KAG5675027.1"/>
    <property type="molecule type" value="Genomic_DNA"/>
</dbReference>
<comment type="caution">
    <text evidence="2">The sequence shown here is derived from an EMBL/GenBank/DDBJ whole genome shotgun (WGS) entry which is preliminary data.</text>
</comment>
<dbReference type="AlphaFoldDB" id="A0A9J6BZN4"/>
<sequence>MGIYTKVFILLAILGVISSLPIEPETNESQVDLLAVESLPDQDSLSNNEGTEQLTRDKRHHRHYGGWGRYGYGYGGGWGYPYARWGPSYYGGWGKFS</sequence>
<name>A0A9J6BZN4_POLVA</name>
<keyword evidence="1" id="KW-0732">Signal</keyword>
<gene>
    <name evidence="2" type="ORF">PVAND_004966</name>
</gene>
<protein>
    <recommendedName>
        <fullName evidence="4">Glycine rich protein</fullName>
    </recommendedName>
</protein>
<accession>A0A9J6BZN4</accession>
<dbReference type="Proteomes" id="UP001107558">
    <property type="component" value="Chromosome 2"/>
</dbReference>
<evidence type="ECO:0000313" key="3">
    <source>
        <dbReference type="Proteomes" id="UP001107558"/>
    </source>
</evidence>
<reference evidence="2" key="1">
    <citation type="submission" date="2021-03" db="EMBL/GenBank/DDBJ databases">
        <title>Chromosome level genome of the anhydrobiotic midge Polypedilum vanderplanki.</title>
        <authorList>
            <person name="Yoshida Y."/>
            <person name="Kikawada T."/>
            <person name="Gusev O."/>
        </authorList>
    </citation>
    <scope>NUCLEOTIDE SEQUENCE</scope>
    <source>
        <strain evidence="2">NIAS01</strain>
        <tissue evidence="2">Whole body or cell culture</tissue>
    </source>
</reference>
<evidence type="ECO:0008006" key="4">
    <source>
        <dbReference type="Google" id="ProtNLM"/>
    </source>
</evidence>
<evidence type="ECO:0000256" key="1">
    <source>
        <dbReference type="SAM" id="SignalP"/>
    </source>
</evidence>
<proteinExistence type="predicted"/>
<dbReference type="OrthoDB" id="10579264at2759"/>
<feature type="chain" id="PRO_5039939856" description="Glycine rich protein" evidence="1">
    <location>
        <begin position="20"/>
        <end position="97"/>
    </location>
</feature>
<organism evidence="2 3">
    <name type="scientific">Polypedilum vanderplanki</name>
    <name type="common">Sleeping chironomid midge</name>
    <dbReference type="NCBI Taxonomy" id="319348"/>
    <lineage>
        <taxon>Eukaryota</taxon>
        <taxon>Metazoa</taxon>
        <taxon>Ecdysozoa</taxon>
        <taxon>Arthropoda</taxon>
        <taxon>Hexapoda</taxon>
        <taxon>Insecta</taxon>
        <taxon>Pterygota</taxon>
        <taxon>Neoptera</taxon>
        <taxon>Endopterygota</taxon>
        <taxon>Diptera</taxon>
        <taxon>Nematocera</taxon>
        <taxon>Chironomoidea</taxon>
        <taxon>Chironomidae</taxon>
        <taxon>Chironominae</taxon>
        <taxon>Polypedilum</taxon>
        <taxon>Polypedilum</taxon>
    </lineage>
</organism>
<keyword evidence="3" id="KW-1185">Reference proteome</keyword>
<evidence type="ECO:0000313" key="2">
    <source>
        <dbReference type="EMBL" id="KAG5675027.1"/>
    </source>
</evidence>
<feature type="signal peptide" evidence="1">
    <location>
        <begin position="1"/>
        <end position="19"/>
    </location>
</feature>